<keyword evidence="2" id="KW-1133">Transmembrane helix</keyword>
<dbReference type="Proteomes" id="UP001596203">
    <property type="component" value="Unassembled WGS sequence"/>
</dbReference>
<feature type="compositionally biased region" description="Basic and acidic residues" evidence="1">
    <location>
        <begin position="72"/>
        <end position="100"/>
    </location>
</feature>
<feature type="compositionally biased region" description="Polar residues" evidence="1">
    <location>
        <begin position="47"/>
        <end position="69"/>
    </location>
</feature>
<keyword evidence="2" id="KW-0472">Membrane</keyword>
<evidence type="ECO:0000313" key="4">
    <source>
        <dbReference type="Proteomes" id="UP001596203"/>
    </source>
</evidence>
<keyword evidence="2" id="KW-0812">Transmembrane</keyword>
<protein>
    <submittedName>
        <fullName evidence="3">Uncharacterized protein</fullName>
    </submittedName>
</protein>
<feature type="compositionally biased region" description="Basic and acidic residues" evidence="1">
    <location>
        <begin position="129"/>
        <end position="168"/>
    </location>
</feature>
<feature type="transmembrane region" description="Helical" evidence="2">
    <location>
        <begin position="432"/>
        <end position="454"/>
    </location>
</feature>
<gene>
    <name evidence="3" type="ORF">ACFP2T_23090</name>
</gene>
<feature type="compositionally biased region" description="Low complexity" evidence="1">
    <location>
        <begin position="108"/>
        <end position="119"/>
    </location>
</feature>
<feature type="transmembrane region" description="Helical" evidence="2">
    <location>
        <begin position="195"/>
        <end position="215"/>
    </location>
</feature>
<sequence>MSTDQSNVADETTESTATGGTAEPGVAKTGDSADSAPTAGAARPDSGQASDTKPDSGQASDTKPDSGQASDAKPDTDPGAKPETGREEKPDADPAAKAETDPEEAPEKTGGTPATGAGEATDKATSSDPEEKPEKEEGKKDGKAEEKKDDAKAESANSKSDKPDKPDDPFTAFAPAPEVVPGRLRRIGRGVGRRLVHEWTLAGLGGLALAVLMTWPTLRYPRHTLPQDYWDPTLQAWQVAWSGHILLTNPAQLWQSNSFFPENWTFAFSDTLLGYAPAGMIGHGPEAAILRYNILFVLAHALAVVGAYALVRQLGSGRIGAAVAGVGFAYAPWLLSQAGHLHVISNGGIPLALAMLARGHGWSLRHGYRPERRRSGWAFAGWLVAAWQLSLGFGIGLVFAYVLGLISVVVLLSWLVRRIIRRPRQPFGFRMLLADFWGGAIFAATGALLAIPYFKVAEEHPNARRTAEELHNYSPPPGGFLTAPTESLIWGDLHERARDGLPGLPETTLLPGYALLALAIAGLVFSIWTVRQRLLLLVALLASAVLAMGSRFFGGTYTYLPLFEHVPGWDGLRTPGRLMLWTSLLLGILAAGSVGAFAERARQISAAERVPPRPGPFLRLVTLLPLLLVLVEGLNATPHPIVPRQPAAMRVSTGPILVLPSDQKTDQHVMLWSTSRFQDIVNGGSGFTPRRLEEVRQVTANFPDSASIEYLRELGVRTVVVLKDRVAGTPLQTAIDLPVDTLGISREDVGETVVYRL</sequence>
<evidence type="ECO:0000313" key="3">
    <source>
        <dbReference type="EMBL" id="MFC6019084.1"/>
    </source>
</evidence>
<organism evidence="3 4">
    <name type="scientific">Plantactinospora solaniradicis</name>
    <dbReference type="NCBI Taxonomy" id="1723736"/>
    <lineage>
        <taxon>Bacteria</taxon>
        <taxon>Bacillati</taxon>
        <taxon>Actinomycetota</taxon>
        <taxon>Actinomycetes</taxon>
        <taxon>Micromonosporales</taxon>
        <taxon>Micromonosporaceae</taxon>
        <taxon>Plantactinospora</taxon>
    </lineage>
</organism>
<feature type="region of interest" description="Disordered" evidence="1">
    <location>
        <begin position="1"/>
        <end position="177"/>
    </location>
</feature>
<dbReference type="EMBL" id="JBHSPR010000018">
    <property type="protein sequence ID" value="MFC6019084.1"/>
    <property type="molecule type" value="Genomic_DNA"/>
</dbReference>
<evidence type="ECO:0000256" key="1">
    <source>
        <dbReference type="SAM" id="MobiDB-lite"/>
    </source>
</evidence>
<feature type="compositionally biased region" description="Low complexity" evidence="1">
    <location>
        <begin position="14"/>
        <end position="25"/>
    </location>
</feature>
<name>A0ABW1KDZ9_9ACTN</name>
<feature type="transmembrane region" description="Helical" evidence="2">
    <location>
        <begin position="578"/>
        <end position="597"/>
    </location>
</feature>
<accession>A0ABW1KDZ9</accession>
<feature type="transmembrane region" description="Helical" evidence="2">
    <location>
        <begin position="289"/>
        <end position="311"/>
    </location>
</feature>
<feature type="transmembrane region" description="Helical" evidence="2">
    <location>
        <begin position="510"/>
        <end position="528"/>
    </location>
</feature>
<proteinExistence type="predicted"/>
<feature type="transmembrane region" description="Helical" evidence="2">
    <location>
        <begin position="401"/>
        <end position="420"/>
    </location>
</feature>
<dbReference type="RefSeq" id="WP_377424871.1">
    <property type="nucleotide sequence ID" value="NZ_JBHSPR010000018.1"/>
</dbReference>
<feature type="transmembrane region" description="Helical" evidence="2">
    <location>
        <begin position="535"/>
        <end position="558"/>
    </location>
</feature>
<comment type="caution">
    <text evidence="3">The sequence shown here is derived from an EMBL/GenBank/DDBJ whole genome shotgun (WGS) entry which is preliminary data.</text>
</comment>
<keyword evidence="4" id="KW-1185">Reference proteome</keyword>
<evidence type="ECO:0000256" key="2">
    <source>
        <dbReference type="SAM" id="Phobius"/>
    </source>
</evidence>
<reference evidence="4" key="1">
    <citation type="journal article" date="2019" name="Int. J. Syst. Evol. Microbiol.">
        <title>The Global Catalogue of Microorganisms (GCM) 10K type strain sequencing project: providing services to taxonomists for standard genome sequencing and annotation.</title>
        <authorList>
            <consortium name="The Broad Institute Genomics Platform"/>
            <consortium name="The Broad Institute Genome Sequencing Center for Infectious Disease"/>
            <person name="Wu L."/>
            <person name="Ma J."/>
        </authorList>
    </citation>
    <scope>NUCLEOTIDE SEQUENCE [LARGE SCALE GENOMIC DNA]</scope>
    <source>
        <strain evidence="4">ZS-35-S2</strain>
    </source>
</reference>
<feature type="transmembrane region" description="Helical" evidence="2">
    <location>
        <begin position="318"/>
        <end position="335"/>
    </location>
</feature>